<evidence type="ECO:0000313" key="1">
    <source>
        <dbReference type="EMBL" id="SOQ51164.1"/>
    </source>
</evidence>
<name>A0A2H1WFB7_SPOFR</name>
<dbReference type="EMBL" id="ODYU01007951">
    <property type="protein sequence ID" value="SOQ51164.1"/>
    <property type="molecule type" value="Genomic_DNA"/>
</dbReference>
<gene>
    <name evidence="1" type="ORF">SFRICE_028129</name>
</gene>
<protein>
    <submittedName>
        <fullName evidence="1">SFRICE_028129</fullName>
    </submittedName>
</protein>
<organism evidence="1">
    <name type="scientific">Spodoptera frugiperda</name>
    <name type="common">Fall armyworm</name>
    <dbReference type="NCBI Taxonomy" id="7108"/>
    <lineage>
        <taxon>Eukaryota</taxon>
        <taxon>Metazoa</taxon>
        <taxon>Ecdysozoa</taxon>
        <taxon>Arthropoda</taxon>
        <taxon>Hexapoda</taxon>
        <taxon>Insecta</taxon>
        <taxon>Pterygota</taxon>
        <taxon>Neoptera</taxon>
        <taxon>Endopterygota</taxon>
        <taxon>Lepidoptera</taxon>
        <taxon>Glossata</taxon>
        <taxon>Ditrysia</taxon>
        <taxon>Noctuoidea</taxon>
        <taxon>Noctuidae</taxon>
        <taxon>Amphipyrinae</taxon>
        <taxon>Spodoptera</taxon>
    </lineage>
</organism>
<reference evidence="1" key="1">
    <citation type="submission" date="2016-07" db="EMBL/GenBank/DDBJ databases">
        <authorList>
            <person name="Bretaudeau A."/>
        </authorList>
    </citation>
    <scope>NUCLEOTIDE SEQUENCE</scope>
    <source>
        <strain evidence="1">Rice</strain>
        <tissue evidence="1">Whole body</tissue>
    </source>
</reference>
<dbReference type="AlphaFoldDB" id="A0A2H1WFB7"/>
<sequence>MAVTFGVARHAVHDIMVDGAGAGGGAGGAGGVADTTHHSRGIGKIGKGGYWASGNLTHICEQRKRCLTSVFSEAVVSLQSSRHMALPHLNLKCDAAVHGRARAGTGGLGRDVTRRAPCLHLQYTITERL</sequence>
<accession>A0A2H1WFB7</accession>
<proteinExistence type="predicted"/>